<reference evidence="9 10" key="1">
    <citation type="journal article" date="2013" name="Genome Announc.">
        <title>Complete genome sequence of Simiduia agarivorans SA1(T), a marine bacterium able to degrade a variety of polysaccharides.</title>
        <authorList>
            <person name="Lin S.Y."/>
            <person name="Shieh W.Y."/>
            <person name="Chen J.S."/>
            <person name="Tang S.L."/>
        </authorList>
    </citation>
    <scope>NUCLEOTIDE SEQUENCE [LARGE SCALE GENOMIC DNA]</scope>
    <source>
        <strain evidence="10">DSM 21679 / JCM 13881 / BCRC 17597 / SA1</strain>
    </source>
</reference>
<evidence type="ECO:0000256" key="6">
    <source>
        <dbReference type="ARBA" id="ARBA00023136"/>
    </source>
</evidence>
<keyword evidence="10" id="KW-1185">Reference proteome</keyword>
<dbReference type="CDD" id="cd06854">
    <property type="entry name" value="GT_WbpL_WbcO_like"/>
    <property type="match status" value="1"/>
</dbReference>
<dbReference type="HOGENOM" id="CLU_023982_3_0_6"/>
<dbReference type="GO" id="GO:0005886">
    <property type="term" value="C:plasma membrane"/>
    <property type="evidence" value="ECO:0007669"/>
    <property type="project" value="UniProtKB-SubCell"/>
</dbReference>
<feature type="transmembrane region" description="Helical" evidence="8">
    <location>
        <begin position="299"/>
        <end position="317"/>
    </location>
</feature>
<dbReference type="EMBL" id="CP003746">
    <property type="protein sequence ID" value="AFU97763.1"/>
    <property type="molecule type" value="Genomic_DNA"/>
</dbReference>
<dbReference type="STRING" id="1117647.M5M_02730"/>
<feature type="transmembrane region" description="Helical" evidence="8">
    <location>
        <begin position="147"/>
        <end position="164"/>
    </location>
</feature>
<dbReference type="RefSeq" id="WP_015045936.1">
    <property type="nucleotide sequence ID" value="NC_018868.3"/>
</dbReference>
<evidence type="ECO:0000256" key="8">
    <source>
        <dbReference type="SAM" id="Phobius"/>
    </source>
</evidence>
<feature type="transmembrane region" description="Helical" evidence="8">
    <location>
        <begin position="121"/>
        <end position="140"/>
    </location>
</feature>
<dbReference type="GO" id="GO:0044038">
    <property type="term" value="P:cell wall macromolecule biosynthetic process"/>
    <property type="evidence" value="ECO:0007669"/>
    <property type="project" value="TreeGrafter"/>
</dbReference>
<feature type="transmembrane region" description="Helical" evidence="8">
    <location>
        <begin position="267"/>
        <end position="287"/>
    </location>
</feature>
<keyword evidence="2" id="KW-1003">Cell membrane</keyword>
<evidence type="ECO:0000256" key="3">
    <source>
        <dbReference type="ARBA" id="ARBA00022679"/>
    </source>
</evidence>
<evidence type="ECO:0000313" key="10">
    <source>
        <dbReference type="Proteomes" id="UP000000466"/>
    </source>
</evidence>
<evidence type="ECO:0000256" key="1">
    <source>
        <dbReference type="ARBA" id="ARBA00004651"/>
    </source>
</evidence>
<dbReference type="InterPro" id="IPR000715">
    <property type="entry name" value="Glycosyl_transferase_4"/>
</dbReference>
<feature type="transmembrane region" description="Helical" evidence="8">
    <location>
        <begin position="222"/>
        <end position="246"/>
    </location>
</feature>
<dbReference type="OrthoDB" id="9783652at2"/>
<feature type="transmembrane region" description="Helical" evidence="8">
    <location>
        <begin position="46"/>
        <end position="64"/>
    </location>
</feature>
<dbReference type="eggNOG" id="COG0472">
    <property type="taxonomic scope" value="Bacteria"/>
</dbReference>
<dbReference type="GO" id="GO:0071555">
    <property type="term" value="P:cell wall organization"/>
    <property type="evidence" value="ECO:0007669"/>
    <property type="project" value="TreeGrafter"/>
</dbReference>
<dbReference type="KEGG" id="saga:M5M_02730"/>
<accession>K4KIH3</accession>
<comment type="subcellular location">
    <subcellularLocation>
        <location evidence="1">Cell membrane</location>
        <topology evidence="1">Multi-pass membrane protein</topology>
    </subcellularLocation>
</comment>
<feature type="binding site" evidence="7">
    <location>
        <position position="139"/>
    </location>
    <ligand>
        <name>Mg(2+)</name>
        <dbReference type="ChEBI" id="CHEBI:18420"/>
    </ligand>
</feature>
<dbReference type="GO" id="GO:0046872">
    <property type="term" value="F:metal ion binding"/>
    <property type="evidence" value="ECO:0007669"/>
    <property type="project" value="UniProtKB-KW"/>
</dbReference>
<organism evidence="9 10">
    <name type="scientific">Simiduia agarivorans (strain DSM 21679 / JCM 13881 / BCRC 17597 / SA1)</name>
    <dbReference type="NCBI Taxonomy" id="1117647"/>
    <lineage>
        <taxon>Bacteria</taxon>
        <taxon>Pseudomonadati</taxon>
        <taxon>Pseudomonadota</taxon>
        <taxon>Gammaproteobacteria</taxon>
        <taxon>Cellvibrionales</taxon>
        <taxon>Cellvibrionaceae</taxon>
        <taxon>Simiduia</taxon>
    </lineage>
</organism>
<evidence type="ECO:0000256" key="5">
    <source>
        <dbReference type="ARBA" id="ARBA00022989"/>
    </source>
</evidence>
<evidence type="ECO:0000256" key="2">
    <source>
        <dbReference type="ARBA" id="ARBA00022475"/>
    </source>
</evidence>
<feature type="transmembrane region" description="Helical" evidence="8">
    <location>
        <begin position="6"/>
        <end position="25"/>
    </location>
</feature>
<keyword evidence="7" id="KW-0460">Magnesium</keyword>
<protein>
    <submittedName>
        <fullName evidence="9">Glycosyl transferase, group 4 family protein</fullName>
    </submittedName>
</protein>
<evidence type="ECO:0000256" key="4">
    <source>
        <dbReference type="ARBA" id="ARBA00022692"/>
    </source>
</evidence>
<dbReference type="AlphaFoldDB" id="K4KIH3"/>
<evidence type="ECO:0000256" key="7">
    <source>
        <dbReference type="PIRSR" id="PIRSR600715-1"/>
    </source>
</evidence>
<evidence type="ECO:0000313" key="9">
    <source>
        <dbReference type="EMBL" id="AFU97763.1"/>
    </source>
</evidence>
<keyword evidence="4 8" id="KW-0812">Transmembrane</keyword>
<name>K4KIH3_SIMAS</name>
<keyword evidence="3 9" id="KW-0808">Transferase</keyword>
<dbReference type="Pfam" id="PF00953">
    <property type="entry name" value="Glycos_transf_4"/>
    <property type="match status" value="1"/>
</dbReference>
<dbReference type="PANTHER" id="PTHR22926">
    <property type="entry name" value="PHOSPHO-N-ACETYLMURAMOYL-PENTAPEPTIDE-TRANSFERASE"/>
    <property type="match status" value="1"/>
</dbReference>
<dbReference type="GO" id="GO:0009103">
    <property type="term" value="P:lipopolysaccharide biosynthetic process"/>
    <property type="evidence" value="ECO:0007669"/>
    <property type="project" value="TreeGrafter"/>
</dbReference>
<feature type="transmembrane region" description="Helical" evidence="8">
    <location>
        <begin position="194"/>
        <end position="216"/>
    </location>
</feature>
<keyword evidence="5 8" id="KW-1133">Transmembrane helix</keyword>
<dbReference type="GO" id="GO:0016780">
    <property type="term" value="F:phosphotransferase activity, for other substituted phosphate groups"/>
    <property type="evidence" value="ECO:0007669"/>
    <property type="project" value="InterPro"/>
</dbReference>
<feature type="binding site" evidence="7">
    <location>
        <position position="198"/>
    </location>
    <ligand>
        <name>Mg(2+)</name>
        <dbReference type="ChEBI" id="CHEBI:18420"/>
    </ligand>
</feature>
<keyword evidence="7" id="KW-0479">Metal-binding</keyword>
<sequence>MLTTLEAVTLGAATFLLSLLVTYAVKKLARLDQPNHRSSHHTPTPTGGGLGIVLAFLCTLLYIGASQYSAVYALCAAGITLLAFVSWLDDQTPLSAQTRLLVQAIAASSTLPLLYELGVNHWWWPCVVLAMMWLINLYNFMDGTDGLAAAQALVFCLGALLVLPSPSLPLQLLLIAGCAATSGFLVFNWPPARIFMGDVGSTVIGLVFGIILILIAENITTLIGGLILLAGFITDASYTLFVRFITGQRISQAHRTHYYQKMAFSKGTHYAPLLSYLIIGALVQWPLAFLAMRAESQIWILYLAGAITVHGLFCVIYKAGCPDDCANPTIRVGTGIQ</sequence>
<feature type="transmembrane region" description="Helical" evidence="8">
    <location>
        <begin position="70"/>
        <end position="88"/>
    </location>
</feature>
<gene>
    <name evidence="9" type="ordered locus">M5M_02730</name>
</gene>
<proteinExistence type="predicted"/>
<keyword evidence="6 8" id="KW-0472">Membrane</keyword>
<comment type="cofactor">
    <cofactor evidence="7">
        <name>Mg(2+)</name>
        <dbReference type="ChEBI" id="CHEBI:18420"/>
    </cofactor>
</comment>
<dbReference type="PANTHER" id="PTHR22926:SF3">
    <property type="entry name" value="UNDECAPRENYL-PHOSPHATE ALPHA-N-ACETYLGLUCOSAMINYL 1-PHOSPHATE TRANSFERASE"/>
    <property type="match status" value="1"/>
</dbReference>
<dbReference type="Proteomes" id="UP000000466">
    <property type="component" value="Chromosome"/>
</dbReference>